<gene>
    <name evidence="4" type="ORF">DW656_04000</name>
</gene>
<dbReference type="EMBL" id="QRHO01000003">
    <property type="protein sequence ID" value="RHF84958.1"/>
    <property type="molecule type" value="Genomic_DNA"/>
</dbReference>
<protein>
    <recommendedName>
        <fullName evidence="3">EamA domain-containing protein</fullName>
    </recommendedName>
</protein>
<feature type="transmembrane region" description="Helical" evidence="2">
    <location>
        <begin position="23"/>
        <end position="40"/>
    </location>
</feature>
<dbReference type="GO" id="GO:0016020">
    <property type="term" value="C:membrane"/>
    <property type="evidence" value="ECO:0007669"/>
    <property type="project" value="InterPro"/>
</dbReference>
<dbReference type="SUPFAM" id="SSF103481">
    <property type="entry name" value="Multidrug resistance efflux transporter EmrE"/>
    <property type="match status" value="1"/>
</dbReference>
<sequence length="89" mass="9968">MIGYITLWIILPKRLKLNSIKEELLCVLCGLCGVTLYFYFQNIALLYTAASSVSIINALSPMFTVILGFIITKMVSLYNISISKKAEDI</sequence>
<keyword evidence="2" id="KW-0812">Transmembrane</keyword>
<evidence type="ECO:0000256" key="2">
    <source>
        <dbReference type="SAM" id="Phobius"/>
    </source>
</evidence>
<proteinExistence type="inferred from homology"/>
<dbReference type="AlphaFoldDB" id="A0A414QW16"/>
<name>A0A414QW16_9FIRM</name>
<evidence type="ECO:0000259" key="3">
    <source>
        <dbReference type="Pfam" id="PF00892"/>
    </source>
</evidence>
<accession>A0A414QW16</accession>
<dbReference type="Pfam" id="PF00892">
    <property type="entry name" value="EamA"/>
    <property type="match status" value="1"/>
</dbReference>
<comment type="similarity">
    <text evidence="1">Belongs to the EamA transporter family.</text>
</comment>
<organism evidence="4 5">
    <name type="scientific">Coprococcus comes</name>
    <dbReference type="NCBI Taxonomy" id="410072"/>
    <lineage>
        <taxon>Bacteria</taxon>
        <taxon>Bacillati</taxon>
        <taxon>Bacillota</taxon>
        <taxon>Clostridia</taxon>
        <taxon>Lachnospirales</taxon>
        <taxon>Lachnospiraceae</taxon>
        <taxon>Coprococcus</taxon>
    </lineage>
</organism>
<evidence type="ECO:0000313" key="4">
    <source>
        <dbReference type="EMBL" id="RHF84958.1"/>
    </source>
</evidence>
<comment type="caution">
    <text evidence="4">The sequence shown here is derived from an EMBL/GenBank/DDBJ whole genome shotgun (WGS) entry which is preliminary data.</text>
</comment>
<dbReference type="InterPro" id="IPR037185">
    <property type="entry name" value="EmrE-like"/>
</dbReference>
<dbReference type="InterPro" id="IPR000620">
    <property type="entry name" value="EamA_dom"/>
</dbReference>
<dbReference type="Proteomes" id="UP000284579">
    <property type="component" value="Unassembled WGS sequence"/>
</dbReference>
<feature type="domain" description="EamA" evidence="3">
    <location>
        <begin position="3"/>
        <end position="73"/>
    </location>
</feature>
<evidence type="ECO:0000313" key="5">
    <source>
        <dbReference type="Proteomes" id="UP000284579"/>
    </source>
</evidence>
<keyword evidence="2" id="KW-1133">Transmembrane helix</keyword>
<reference evidence="4 5" key="1">
    <citation type="submission" date="2018-08" db="EMBL/GenBank/DDBJ databases">
        <title>A genome reference for cultivated species of the human gut microbiota.</title>
        <authorList>
            <person name="Zou Y."/>
            <person name="Xue W."/>
            <person name="Luo G."/>
        </authorList>
    </citation>
    <scope>NUCLEOTIDE SEQUENCE [LARGE SCALE GENOMIC DNA]</scope>
    <source>
        <strain evidence="4 5">AM23-3</strain>
    </source>
</reference>
<keyword evidence="2" id="KW-0472">Membrane</keyword>
<evidence type="ECO:0000256" key="1">
    <source>
        <dbReference type="ARBA" id="ARBA00007362"/>
    </source>
</evidence>